<comment type="caution">
    <text evidence="5">The sequence shown here is derived from an EMBL/GenBank/DDBJ whole genome shotgun (WGS) entry which is preliminary data.</text>
</comment>
<evidence type="ECO:0000256" key="2">
    <source>
        <dbReference type="ARBA" id="ARBA00008520"/>
    </source>
</evidence>
<evidence type="ECO:0000313" key="6">
    <source>
        <dbReference type="Proteomes" id="UP000639396"/>
    </source>
</evidence>
<comment type="subcellular location">
    <subcellularLocation>
        <location evidence="1">Cell envelope</location>
    </subcellularLocation>
</comment>
<dbReference type="SUPFAM" id="SSF53850">
    <property type="entry name" value="Periplasmic binding protein-like II"/>
    <property type="match status" value="1"/>
</dbReference>
<reference evidence="5" key="1">
    <citation type="submission" date="2020-09" db="EMBL/GenBank/DDBJ databases">
        <title>A novel bacterium of genus Paenibacillus, isolated from South China Sea.</title>
        <authorList>
            <person name="Huang H."/>
            <person name="Mo K."/>
            <person name="Hu Y."/>
        </authorList>
    </citation>
    <scope>NUCLEOTIDE SEQUENCE</scope>
    <source>
        <strain evidence="5">IB182363</strain>
    </source>
</reference>
<dbReference type="InterPro" id="IPR006059">
    <property type="entry name" value="SBP"/>
</dbReference>
<proteinExistence type="inferred from homology"/>
<accession>A0A927GZG1</accession>
<dbReference type="Proteomes" id="UP000639396">
    <property type="component" value="Unassembled WGS sequence"/>
</dbReference>
<dbReference type="GO" id="GO:0030313">
    <property type="term" value="C:cell envelope"/>
    <property type="evidence" value="ECO:0007669"/>
    <property type="project" value="UniProtKB-SubCell"/>
</dbReference>
<keyword evidence="4" id="KW-0732">Signal</keyword>
<dbReference type="EMBL" id="JACXJA010000009">
    <property type="protein sequence ID" value="MBD2862203.1"/>
    <property type="molecule type" value="Genomic_DNA"/>
</dbReference>
<protein>
    <submittedName>
        <fullName evidence="5">Extracellular solute-binding protein</fullName>
    </submittedName>
</protein>
<evidence type="ECO:0000256" key="3">
    <source>
        <dbReference type="ARBA" id="ARBA00022448"/>
    </source>
</evidence>
<organism evidence="5 6">
    <name type="scientific">Paenibacillus oceani</name>
    <dbReference type="NCBI Taxonomy" id="2772510"/>
    <lineage>
        <taxon>Bacteria</taxon>
        <taxon>Bacillati</taxon>
        <taxon>Bacillota</taxon>
        <taxon>Bacilli</taxon>
        <taxon>Bacillales</taxon>
        <taxon>Paenibacillaceae</taxon>
        <taxon>Paenibacillus</taxon>
    </lineage>
</organism>
<dbReference type="RefSeq" id="WP_190926890.1">
    <property type="nucleotide sequence ID" value="NZ_JACXJA010000009.1"/>
</dbReference>
<dbReference type="PANTHER" id="PTHR43649:SF31">
    <property type="entry name" value="SN-GLYCEROL-3-PHOSPHATE-BINDING PERIPLASMIC PROTEIN UGPB"/>
    <property type="match status" value="1"/>
</dbReference>
<sequence>MIELRFMTEIQHYMPIVQAAKVSFERLHPDVNIRIEQAVDGFEAAKAMGSEEAPDLIELGGFQVGNSDDLFLDLQPYAQDDGLWEDWYPGLRRVVTHSGILPGLPLEIMMPLVIVNKNKFDEAGLPYPTDDWTWDDMVEHGKKLTIRDAQGNVSQYGLGIGIDIEWWEPFVLRNGGRYVAPDGSTAHGYVDSPATIEAFRLMIDAFRVHKIVRMPNEPSRYREGQEYKEAAMNFAFGWHFHHHPDPEHEYAVVGLPYMPGGVNANMIYMAGAHVTKKSAHPRLAWEFLRHYILTSRSWILPVTKSSAVEQGLTEHPVWSRYLQELDVIQLGAFFLNRKWNASRQLINDDIHRMIVDGADVAQTMRSWTRFG</sequence>
<gene>
    <name evidence="5" type="ORF">IDH45_09430</name>
</gene>
<keyword evidence="6" id="KW-1185">Reference proteome</keyword>
<dbReference type="InterPro" id="IPR050490">
    <property type="entry name" value="Bact_solute-bd_prot1"/>
</dbReference>
<dbReference type="Gene3D" id="3.40.190.10">
    <property type="entry name" value="Periplasmic binding protein-like II"/>
    <property type="match status" value="1"/>
</dbReference>
<name>A0A927GZG1_9BACL</name>
<keyword evidence="3" id="KW-0813">Transport</keyword>
<comment type="similarity">
    <text evidence="2">Belongs to the bacterial solute-binding protein 1 family.</text>
</comment>
<dbReference type="AlphaFoldDB" id="A0A927GZG1"/>
<evidence type="ECO:0000313" key="5">
    <source>
        <dbReference type="EMBL" id="MBD2862203.1"/>
    </source>
</evidence>
<evidence type="ECO:0000256" key="4">
    <source>
        <dbReference type="ARBA" id="ARBA00022729"/>
    </source>
</evidence>
<dbReference type="PANTHER" id="PTHR43649">
    <property type="entry name" value="ARABINOSE-BINDING PROTEIN-RELATED"/>
    <property type="match status" value="1"/>
</dbReference>
<dbReference type="Pfam" id="PF01547">
    <property type="entry name" value="SBP_bac_1"/>
    <property type="match status" value="1"/>
</dbReference>
<evidence type="ECO:0000256" key="1">
    <source>
        <dbReference type="ARBA" id="ARBA00004196"/>
    </source>
</evidence>